<dbReference type="GO" id="GO:0016787">
    <property type="term" value="F:hydrolase activity"/>
    <property type="evidence" value="ECO:0007669"/>
    <property type="project" value="InterPro"/>
</dbReference>
<dbReference type="InterPro" id="IPR024173">
    <property type="entry name" value="Pesterase_MJ0037-like"/>
</dbReference>
<dbReference type="SUPFAM" id="SSF56300">
    <property type="entry name" value="Metallo-dependent phosphatases"/>
    <property type="match status" value="1"/>
</dbReference>
<name>A0A256A3L4_9FLAO</name>
<keyword evidence="3" id="KW-1185">Reference proteome</keyword>
<dbReference type="NCBIfam" id="TIGR04123">
    <property type="entry name" value="P_estr_lig_assc"/>
    <property type="match status" value="1"/>
</dbReference>
<proteinExistence type="predicted"/>
<dbReference type="InterPro" id="IPR029052">
    <property type="entry name" value="Metallo-depent_PP-like"/>
</dbReference>
<feature type="domain" description="Calcineurin-like phosphoesterase" evidence="1">
    <location>
        <begin position="28"/>
        <end position="157"/>
    </location>
</feature>
<comment type="caution">
    <text evidence="2">The sequence shown here is derived from an EMBL/GenBank/DDBJ whole genome shotgun (WGS) entry which is preliminary data.</text>
</comment>
<organism evidence="2 3">
    <name type="scientific">Flavobacterium aurantiibacter</name>
    <dbReference type="NCBI Taxonomy" id="2023067"/>
    <lineage>
        <taxon>Bacteria</taxon>
        <taxon>Pseudomonadati</taxon>
        <taxon>Bacteroidota</taxon>
        <taxon>Flavobacteriia</taxon>
        <taxon>Flavobacteriales</taxon>
        <taxon>Flavobacteriaceae</taxon>
        <taxon>Flavobacterium</taxon>
    </lineage>
</organism>
<dbReference type="PANTHER" id="PTHR39323:SF1">
    <property type="entry name" value="BLR1149 PROTEIN"/>
    <property type="match status" value="1"/>
</dbReference>
<dbReference type="OrthoDB" id="9795838at2"/>
<sequence>MTTLLKYNQLEFVLHYSGAAFWKNGNCLLIADVHLGKVAHFRKNGLAVPAAVGLVNFELLEEVLSFFNPKSVIYLGDLFHSKTNNDWRAFSAFIERNAEQKHVLVAGNHDIISESHYKKLGIEVVSEIETHELLLTHHPTETDSKLNICGHIHPGVLLRGAGRQSLRLPCFFQSQNQLILPAFGVFTGKYILEPTATDRVFAIAQREVLDVSAYFQNQV</sequence>
<dbReference type="InterPro" id="IPR026336">
    <property type="entry name" value="PdeM-like"/>
</dbReference>
<dbReference type="EMBL" id="NOXX01000133">
    <property type="protein sequence ID" value="OYQ48221.1"/>
    <property type="molecule type" value="Genomic_DNA"/>
</dbReference>
<dbReference type="Proteomes" id="UP000216035">
    <property type="component" value="Unassembled WGS sequence"/>
</dbReference>
<dbReference type="PIRSF" id="PIRSF000887">
    <property type="entry name" value="Pesterase_MJ0037"/>
    <property type="match status" value="1"/>
</dbReference>
<evidence type="ECO:0000313" key="3">
    <source>
        <dbReference type="Proteomes" id="UP000216035"/>
    </source>
</evidence>
<dbReference type="PANTHER" id="PTHR39323">
    <property type="entry name" value="BLR1149 PROTEIN"/>
    <property type="match status" value="1"/>
</dbReference>
<reference evidence="2 3" key="1">
    <citation type="submission" date="2017-07" db="EMBL/GenBank/DDBJ databases">
        <title>Flavobacterium cyanobacteriorum sp. nov., isolated from cyanobacterial aggregates in a eutrophic lake.</title>
        <authorList>
            <person name="Cai H."/>
        </authorList>
    </citation>
    <scope>NUCLEOTIDE SEQUENCE [LARGE SCALE GENOMIC DNA]</scope>
    <source>
        <strain evidence="2 3">TH167</strain>
    </source>
</reference>
<gene>
    <name evidence="2" type="ORF">CHX27_02500</name>
</gene>
<dbReference type="RefSeq" id="WP_094485188.1">
    <property type="nucleotide sequence ID" value="NZ_NOXX01000133.1"/>
</dbReference>
<dbReference type="InterPro" id="IPR004843">
    <property type="entry name" value="Calcineurin-like_PHP"/>
</dbReference>
<protein>
    <submittedName>
        <fullName evidence="2">Metallophosphoesterase</fullName>
    </submittedName>
</protein>
<dbReference type="Pfam" id="PF00149">
    <property type="entry name" value="Metallophos"/>
    <property type="match status" value="1"/>
</dbReference>
<evidence type="ECO:0000259" key="1">
    <source>
        <dbReference type="Pfam" id="PF00149"/>
    </source>
</evidence>
<accession>A0A256A3L4</accession>
<evidence type="ECO:0000313" key="2">
    <source>
        <dbReference type="EMBL" id="OYQ48221.1"/>
    </source>
</evidence>
<dbReference type="AlphaFoldDB" id="A0A256A3L4"/>
<dbReference type="Gene3D" id="3.60.21.10">
    <property type="match status" value="1"/>
</dbReference>